<proteinExistence type="predicted"/>
<keyword evidence="1" id="KW-0472">Membrane</keyword>
<name>A0ABR3FL94_9AGAR</name>
<keyword evidence="1" id="KW-0812">Transmembrane</keyword>
<comment type="caution">
    <text evidence="2">The sequence shown here is derived from an EMBL/GenBank/DDBJ whole genome shotgun (WGS) entry which is preliminary data.</text>
</comment>
<organism evidence="2 3">
    <name type="scientific">Marasmius crinis-equi</name>
    <dbReference type="NCBI Taxonomy" id="585013"/>
    <lineage>
        <taxon>Eukaryota</taxon>
        <taxon>Fungi</taxon>
        <taxon>Dikarya</taxon>
        <taxon>Basidiomycota</taxon>
        <taxon>Agaricomycotina</taxon>
        <taxon>Agaricomycetes</taxon>
        <taxon>Agaricomycetidae</taxon>
        <taxon>Agaricales</taxon>
        <taxon>Marasmiineae</taxon>
        <taxon>Marasmiaceae</taxon>
        <taxon>Marasmius</taxon>
    </lineage>
</organism>
<protein>
    <submittedName>
        <fullName evidence="2">Uncharacterized protein</fullName>
    </submittedName>
</protein>
<evidence type="ECO:0000313" key="2">
    <source>
        <dbReference type="EMBL" id="KAL0576149.1"/>
    </source>
</evidence>
<keyword evidence="1" id="KW-1133">Transmembrane helix</keyword>
<gene>
    <name evidence="2" type="ORF">V5O48_005840</name>
</gene>
<dbReference type="Proteomes" id="UP001465976">
    <property type="component" value="Unassembled WGS sequence"/>
</dbReference>
<sequence>HEAPWPDMLFRLPAPYNYASLVFAGATLLGWATTGHKKRYQDTRNPGLMKVRRYGLAQDDSVLSSHPAVLI</sequence>
<evidence type="ECO:0000313" key="3">
    <source>
        <dbReference type="Proteomes" id="UP001465976"/>
    </source>
</evidence>
<feature type="non-terminal residue" evidence="2">
    <location>
        <position position="1"/>
    </location>
</feature>
<keyword evidence="3" id="KW-1185">Reference proteome</keyword>
<evidence type="ECO:0000256" key="1">
    <source>
        <dbReference type="SAM" id="Phobius"/>
    </source>
</evidence>
<accession>A0ABR3FL94</accession>
<dbReference type="EMBL" id="JBAHYK010000244">
    <property type="protein sequence ID" value="KAL0576149.1"/>
    <property type="molecule type" value="Genomic_DNA"/>
</dbReference>
<feature type="transmembrane region" description="Helical" evidence="1">
    <location>
        <begin position="16"/>
        <end position="34"/>
    </location>
</feature>
<reference evidence="2 3" key="1">
    <citation type="submission" date="2024-02" db="EMBL/GenBank/DDBJ databases">
        <title>A draft genome for the cacao thread blight pathogen Marasmius crinis-equi.</title>
        <authorList>
            <person name="Cohen S.P."/>
            <person name="Baruah I.K."/>
            <person name="Amoako-Attah I."/>
            <person name="Bukari Y."/>
            <person name="Meinhardt L.W."/>
            <person name="Bailey B.A."/>
        </authorList>
    </citation>
    <scope>NUCLEOTIDE SEQUENCE [LARGE SCALE GENOMIC DNA]</scope>
    <source>
        <strain evidence="2 3">GH-76</strain>
    </source>
</reference>